<protein>
    <submittedName>
        <fullName evidence="3">Peptidase, M23 family</fullName>
    </submittedName>
</protein>
<evidence type="ECO:0000259" key="2">
    <source>
        <dbReference type="PROSITE" id="PS51109"/>
    </source>
</evidence>
<sequence length="352" mass="38664">MNMNISEGEGRNSIKVFLITLIILFCTVKTNVFANSLYPRMGSGKYIFVNMPCMANVYVEAYELSLNNNVIGYIGNPDTVETVLNKIKQTYIDKASEKGVLVKEVNFDTKIDLKKNMIQSKDLSSVEDITSKIMLANDILEEPLLDVTIEAEIDELASIEPAVEVIKLEDKYLGENTIEEGKWGEKKVKKKVTFVNGKEADSEIISESVLKEAESTKVYKGIKNPINSNMAFLAHPTRGGVITSVFGEKSRGGHRGVDIAVPSGTPIGAACDGVVSFVGYDDIYGNMIKIKHDDNTETLYAHASYILTELGKEVKKGETIAKVGSTGRSTGPHLHLELIYKGNPINPVNYIS</sequence>
<keyword evidence="1" id="KW-0732">Signal</keyword>
<reference evidence="3 4" key="1">
    <citation type="submission" date="2016-01" db="EMBL/GenBank/DDBJ databases">
        <authorList>
            <person name="Oliw E.H."/>
        </authorList>
    </citation>
    <scope>NUCLEOTIDE SEQUENCE [LARGE SCALE GENOMIC DNA]</scope>
    <source>
        <strain evidence="3 4">MJR7757A</strain>
    </source>
</reference>
<dbReference type="InterPro" id="IPR050570">
    <property type="entry name" value="Cell_wall_metabolism_enzyme"/>
</dbReference>
<dbReference type="InterPro" id="IPR011055">
    <property type="entry name" value="Dup_hybrid_motif"/>
</dbReference>
<dbReference type="AlphaFoldDB" id="A0A133NCA0"/>
<dbReference type="Pfam" id="PF01551">
    <property type="entry name" value="Peptidase_M23"/>
    <property type="match status" value="1"/>
</dbReference>
<dbReference type="Gene3D" id="2.70.70.10">
    <property type="entry name" value="Glucose Permease (Domain IIA)"/>
    <property type="match status" value="1"/>
</dbReference>
<dbReference type="PROSITE" id="PS51109">
    <property type="entry name" value="G5"/>
    <property type="match status" value="1"/>
</dbReference>
<dbReference type="Gene3D" id="2.20.230.10">
    <property type="entry name" value="Resuscitation-promoting factor rpfb"/>
    <property type="match status" value="1"/>
</dbReference>
<organism evidence="3 4">
    <name type="scientific">Clostridium perfringens</name>
    <dbReference type="NCBI Taxonomy" id="1502"/>
    <lineage>
        <taxon>Bacteria</taxon>
        <taxon>Bacillati</taxon>
        <taxon>Bacillota</taxon>
        <taxon>Clostridia</taxon>
        <taxon>Eubacteriales</taxon>
        <taxon>Clostridiaceae</taxon>
        <taxon>Clostridium</taxon>
    </lineage>
</organism>
<dbReference type="EMBL" id="LRPU01000024">
    <property type="protein sequence ID" value="KXA13907.1"/>
    <property type="molecule type" value="Genomic_DNA"/>
</dbReference>
<comment type="caution">
    <text evidence="3">The sequence shown here is derived from an EMBL/GenBank/DDBJ whole genome shotgun (WGS) entry which is preliminary data.</text>
</comment>
<dbReference type="InterPro" id="IPR016047">
    <property type="entry name" value="M23ase_b-sheet_dom"/>
</dbReference>
<feature type="domain" description="G5" evidence="2">
    <location>
        <begin position="141"/>
        <end position="224"/>
    </location>
</feature>
<dbReference type="SUPFAM" id="SSF51261">
    <property type="entry name" value="Duplicated hybrid motif"/>
    <property type="match status" value="1"/>
</dbReference>
<evidence type="ECO:0000313" key="3">
    <source>
        <dbReference type="EMBL" id="KXA13907.1"/>
    </source>
</evidence>
<dbReference type="Pfam" id="PF07501">
    <property type="entry name" value="G5"/>
    <property type="match status" value="1"/>
</dbReference>
<evidence type="ECO:0000313" key="4">
    <source>
        <dbReference type="Proteomes" id="UP000070646"/>
    </source>
</evidence>
<gene>
    <name evidence="3" type="ORF">HMPREF3222_00601</name>
</gene>
<dbReference type="PATRIC" id="fig|1502.174.peg.603"/>
<dbReference type="Proteomes" id="UP000070646">
    <property type="component" value="Unassembled WGS sequence"/>
</dbReference>
<dbReference type="PANTHER" id="PTHR21666">
    <property type="entry name" value="PEPTIDASE-RELATED"/>
    <property type="match status" value="1"/>
</dbReference>
<dbReference type="InterPro" id="IPR011098">
    <property type="entry name" value="G5_dom"/>
</dbReference>
<dbReference type="GO" id="GO:0004222">
    <property type="term" value="F:metalloendopeptidase activity"/>
    <property type="evidence" value="ECO:0007669"/>
    <property type="project" value="TreeGrafter"/>
</dbReference>
<evidence type="ECO:0000256" key="1">
    <source>
        <dbReference type="ARBA" id="ARBA00022729"/>
    </source>
</evidence>
<dbReference type="PANTHER" id="PTHR21666:SF289">
    <property type="entry name" value="L-ALA--D-GLU ENDOPEPTIDASE"/>
    <property type="match status" value="1"/>
</dbReference>
<dbReference type="SMART" id="SM01208">
    <property type="entry name" value="G5"/>
    <property type="match status" value="1"/>
</dbReference>
<accession>A0A133NCA0</accession>
<proteinExistence type="predicted"/>
<dbReference type="CDD" id="cd12797">
    <property type="entry name" value="M23_peptidase"/>
    <property type="match status" value="1"/>
</dbReference>
<name>A0A133NCA0_CLOPF</name>